<sequence length="101" mass="11479">MLDELCGKQILNIKVHIVDPEINMILLEINECWFGIFGAVGSEILEVNIKSDIINKKLLDSMPLKQLVNHYISGFRFIGEVWNGYGVEFSFKGVFDKTLMG</sequence>
<protein>
    <submittedName>
        <fullName evidence="1">Uncharacterized protein</fullName>
    </submittedName>
</protein>
<evidence type="ECO:0000313" key="2">
    <source>
        <dbReference type="Proteomes" id="UP000565468"/>
    </source>
</evidence>
<accession>A0A848MB10</accession>
<dbReference type="AlphaFoldDB" id="A0A848MB10"/>
<gene>
    <name evidence="1" type="ORF">HII30_18295</name>
</gene>
<name>A0A848MB10_PAELE</name>
<organism evidence="1 2">
    <name type="scientific">Paenibacillus lemnae</name>
    <dbReference type="NCBI Taxonomy" id="1330551"/>
    <lineage>
        <taxon>Bacteria</taxon>
        <taxon>Bacillati</taxon>
        <taxon>Bacillota</taxon>
        <taxon>Bacilli</taxon>
        <taxon>Bacillales</taxon>
        <taxon>Paenibacillaceae</taxon>
        <taxon>Paenibacillus</taxon>
    </lineage>
</organism>
<dbReference type="EMBL" id="JABBPN010000021">
    <property type="protein sequence ID" value="NMO97716.1"/>
    <property type="molecule type" value="Genomic_DNA"/>
</dbReference>
<dbReference type="RefSeq" id="WP_169506490.1">
    <property type="nucleotide sequence ID" value="NZ_JABBPN010000021.1"/>
</dbReference>
<dbReference type="Proteomes" id="UP000565468">
    <property type="component" value="Unassembled WGS sequence"/>
</dbReference>
<proteinExistence type="predicted"/>
<evidence type="ECO:0000313" key="1">
    <source>
        <dbReference type="EMBL" id="NMO97716.1"/>
    </source>
</evidence>
<reference evidence="1 2" key="1">
    <citation type="submission" date="2020-04" db="EMBL/GenBank/DDBJ databases">
        <title>Paenibacillus algicola sp. nov., a novel marine bacterium producing alginate lyase.</title>
        <authorList>
            <person name="Huang H."/>
        </authorList>
    </citation>
    <scope>NUCLEOTIDE SEQUENCE [LARGE SCALE GENOMIC DNA]</scope>
    <source>
        <strain evidence="1 2">L7-75</strain>
    </source>
</reference>
<keyword evidence="2" id="KW-1185">Reference proteome</keyword>
<comment type="caution">
    <text evidence="1">The sequence shown here is derived from an EMBL/GenBank/DDBJ whole genome shotgun (WGS) entry which is preliminary data.</text>
</comment>